<organism evidence="8 9">
    <name type="scientific">Clostridium aciditolerans</name>
    <dbReference type="NCBI Taxonomy" id="339861"/>
    <lineage>
        <taxon>Bacteria</taxon>
        <taxon>Bacillati</taxon>
        <taxon>Bacillota</taxon>
        <taxon>Clostridia</taxon>
        <taxon>Eubacteriales</taxon>
        <taxon>Clostridiaceae</taxon>
        <taxon>Clostridium</taxon>
    </lineage>
</organism>
<feature type="transmembrane region" description="Helical" evidence="6">
    <location>
        <begin position="273"/>
        <end position="291"/>
    </location>
</feature>
<evidence type="ECO:0000259" key="7">
    <source>
        <dbReference type="PROSITE" id="PS50850"/>
    </source>
</evidence>
<dbReference type="CDD" id="cd17355">
    <property type="entry name" value="MFS_YcxA_like"/>
    <property type="match status" value="1"/>
</dbReference>
<evidence type="ECO:0000313" key="9">
    <source>
        <dbReference type="Proteomes" id="UP000622687"/>
    </source>
</evidence>
<feature type="transmembrane region" description="Helical" evidence="6">
    <location>
        <begin position="101"/>
        <end position="126"/>
    </location>
</feature>
<evidence type="ECO:0000256" key="5">
    <source>
        <dbReference type="ARBA" id="ARBA00023136"/>
    </source>
</evidence>
<dbReference type="InterPro" id="IPR036259">
    <property type="entry name" value="MFS_trans_sf"/>
</dbReference>
<dbReference type="InterPro" id="IPR005829">
    <property type="entry name" value="Sugar_transporter_CS"/>
</dbReference>
<evidence type="ECO:0000256" key="1">
    <source>
        <dbReference type="ARBA" id="ARBA00004651"/>
    </source>
</evidence>
<reference evidence="8" key="1">
    <citation type="submission" date="2020-12" db="EMBL/GenBank/DDBJ databases">
        <title>Clostridium thailandense sp. nov., a novel acetogenic bacterium isolated from peat land soil in Thailand.</title>
        <authorList>
            <person name="Chaikitkaew S."/>
            <person name="Birkeland N.K."/>
        </authorList>
    </citation>
    <scope>NUCLEOTIDE SEQUENCE</scope>
    <source>
        <strain evidence="8">DSM 17425</strain>
    </source>
</reference>
<feature type="transmembrane region" description="Helical" evidence="6">
    <location>
        <begin position="354"/>
        <end position="377"/>
    </location>
</feature>
<feature type="transmembrane region" description="Helical" evidence="6">
    <location>
        <begin position="138"/>
        <end position="156"/>
    </location>
</feature>
<dbReference type="Pfam" id="PF07690">
    <property type="entry name" value="MFS_1"/>
    <property type="match status" value="1"/>
</dbReference>
<feature type="transmembrane region" description="Helical" evidence="6">
    <location>
        <begin position="78"/>
        <end position="95"/>
    </location>
</feature>
<feature type="transmembrane region" description="Helical" evidence="6">
    <location>
        <begin position="325"/>
        <end position="347"/>
    </location>
</feature>
<keyword evidence="2" id="KW-0813">Transport</keyword>
<keyword evidence="3 6" id="KW-0812">Transmembrane</keyword>
<evidence type="ECO:0000256" key="3">
    <source>
        <dbReference type="ARBA" id="ARBA00022692"/>
    </source>
</evidence>
<dbReference type="InterPro" id="IPR050327">
    <property type="entry name" value="Proton-linked_MCT"/>
</dbReference>
<dbReference type="Gene3D" id="1.20.1250.20">
    <property type="entry name" value="MFS general substrate transporter like domains"/>
    <property type="match status" value="2"/>
</dbReference>
<feature type="transmembrane region" description="Helical" evidence="6">
    <location>
        <begin position="47"/>
        <end position="66"/>
    </location>
</feature>
<feature type="transmembrane region" description="Helical" evidence="6">
    <location>
        <begin position="300"/>
        <end position="319"/>
    </location>
</feature>
<dbReference type="PANTHER" id="PTHR11360">
    <property type="entry name" value="MONOCARBOXYLATE TRANSPORTER"/>
    <property type="match status" value="1"/>
</dbReference>
<dbReference type="SUPFAM" id="SSF103473">
    <property type="entry name" value="MFS general substrate transporter"/>
    <property type="match status" value="1"/>
</dbReference>
<keyword evidence="4 6" id="KW-1133">Transmembrane helix</keyword>
<comment type="subcellular location">
    <subcellularLocation>
        <location evidence="1">Cell membrane</location>
        <topology evidence="1">Multi-pass membrane protein</topology>
    </subcellularLocation>
</comment>
<dbReference type="GO" id="GO:0022857">
    <property type="term" value="F:transmembrane transporter activity"/>
    <property type="evidence" value="ECO:0007669"/>
    <property type="project" value="InterPro"/>
</dbReference>
<protein>
    <submittedName>
        <fullName evidence="8">MFS transporter</fullName>
    </submittedName>
</protein>
<feature type="transmembrane region" description="Helical" evidence="6">
    <location>
        <begin position="168"/>
        <end position="188"/>
    </location>
</feature>
<comment type="caution">
    <text evidence="8">The sequence shown here is derived from an EMBL/GenBank/DDBJ whole genome shotgun (WGS) entry which is preliminary data.</text>
</comment>
<evidence type="ECO:0000313" key="8">
    <source>
        <dbReference type="EMBL" id="MBI6875189.1"/>
    </source>
</evidence>
<evidence type="ECO:0000256" key="2">
    <source>
        <dbReference type="ARBA" id="ARBA00022448"/>
    </source>
</evidence>
<dbReference type="RefSeq" id="WP_211144549.1">
    <property type="nucleotide sequence ID" value="NZ_JAEEGB010000039.1"/>
</dbReference>
<gene>
    <name evidence="8" type="ORF">I6U51_21170</name>
</gene>
<feature type="transmembrane region" description="Helical" evidence="6">
    <location>
        <begin position="389"/>
        <end position="412"/>
    </location>
</feature>
<proteinExistence type="predicted"/>
<dbReference type="InterPro" id="IPR011701">
    <property type="entry name" value="MFS"/>
</dbReference>
<dbReference type="PANTHER" id="PTHR11360:SF284">
    <property type="entry name" value="EG:103B4.3 PROTEIN-RELATED"/>
    <property type="match status" value="1"/>
</dbReference>
<keyword evidence="9" id="KW-1185">Reference proteome</keyword>
<dbReference type="Proteomes" id="UP000622687">
    <property type="component" value="Unassembled WGS sequence"/>
</dbReference>
<evidence type="ECO:0000256" key="4">
    <source>
        <dbReference type="ARBA" id="ARBA00022989"/>
    </source>
</evidence>
<feature type="transmembrane region" description="Helical" evidence="6">
    <location>
        <begin position="235"/>
        <end position="253"/>
    </location>
</feature>
<feature type="transmembrane region" description="Helical" evidence="6">
    <location>
        <begin position="7"/>
        <end position="27"/>
    </location>
</feature>
<sequence length="422" mass="45413">MDKKSGIFYGWWIVLVAFLSVGITYGTKGAFGVIQLSMLKDLGWTRAQVAGALSANMFIYAIVVPFTGRIMDKIGVKATLAFGGFLTGTAYYLLTVIKTPFQFYLCYGVILGVAGTCMGMVPGPTAVSRWFVKKRGRALAIALAASPLGSALFTVLSKDWLNTIGWRGTFRIMAIMSWVLVIIPALLLMRNKPEDLGLTPDGEVIAEAAANTASKPIDNYEEEWTLVKVLKSPKAWALFLAYFFMAGNGWAQAVHQVPHLVNNGISKGDATNALAATMFLNVISMLAWPAISDYIERKKAIIIALSLQIVGGFMLINATSMGMTYAFVFVAGLSYTGCYGLFSALAADLFGRKGLGTVSGVMATFGSLGAAVAIYLGAYIYDVTKSYNIIWYSGIAGLILAVIFTVILGRLIDVKKTNNLSV</sequence>
<dbReference type="InterPro" id="IPR020846">
    <property type="entry name" value="MFS_dom"/>
</dbReference>
<dbReference type="PROSITE" id="PS50850">
    <property type="entry name" value="MFS"/>
    <property type="match status" value="1"/>
</dbReference>
<accession>A0A934M352</accession>
<dbReference type="AlphaFoldDB" id="A0A934M352"/>
<keyword evidence="5 6" id="KW-0472">Membrane</keyword>
<dbReference type="EMBL" id="JAEEGB010000039">
    <property type="protein sequence ID" value="MBI6875189.1"/>
    <property type="molecule type" value="Genomic_DNA"/>
</dbReference>
<name>A0A934M352_9CLOT</name>
<dbReference type="GO" id="GO:0005886">
    <property type="term" value="C:plasma membrane"/>
    <property type="evidence" value="ECO:0007669"/>
    <property type="project" value="UniProtKB-SubCell"/>
</dbReference>
<feature type="domain" description="Major facilitator superfamily (MFS) profile" evidence="7">
    <location>
        <begin position="13"/>
        <end position="413"/>
    </location>
</feature>
<dbReference type="PROSITE" id="PS00216">
    <property type="entry name" value="SUGAR_TRANSPORT_1"/>
    <property type="match status" value="1"/>
</dbReference>
<evidence type="ECO:0000256" key="6">
    <source>
        <dbReference type="SAM" id="Phobius"/>
    </source>
</evidence>